<feature type="transmembrane region" description="Helical" evidence="6">
    <location>
        <begin position="12"/>
        <end position="31"/>
    </location>
</feature>
<dbReference type="EMBL" id="FRCZ01000010">
    <property type="protein sequence ID" value="SHN35705.1"/>
    <property type="molecule type" value="Genomic_DNA"/>
</dbReference>
<dbReference type="PANTHER" id="PTHR43370:SF1">
    <property type="entry name" value="GUANOSINE ABC TRANSPORTER PERMEASE PROTEIN NUPQ"/>
    <property type="match status" value="1"/>
</dbReference>
<dbReference type="PANTHER" id="PTHR43370">
    <property type="entry name" value="SUGAR ABC TRANSPORTER INTEGRAL MEMBRANE PROTEIN-RELATED"/>
    <property type="match status" value="1"/>
</dbReference>
<dbReference type="OrthoDB" id="9792579at2"/>
<sequence length="307" mass="32864">MSSLFDLSLIDSTLRMMAPLLLAGLGGAICARVGIFNVGLDGLMLMGAFIGVAANAFTNNIWLSILIAVVGTLIFSLLFGYMVIHLQANMIVTGIAINFLSIGATTFALRTIFDVQGAYYNNEMVGLPTWRIPVIDDIPLLGNLLSGQSPVVYLGILITIAMYIFLKKSVLGSHFDAVGINPVAAKSQGIKIKKIQYQAVIISGILCALGGVQLSLGQVTMFSENMTGGRGFIALVATMLGQSNPIGVFLSSSLFGFTEAISIRFQGLNIPTNFTLMLPYVITILAMFIFKDRTQLNAMKNSQGSSR</sequence>
<dbReference type="GO" id="GO:0022857">
    <property type="term" value="F:transmembrane transporter activity"/>
    <property type="evidence" value="ECO:0007669"/>
    <property type="project" value="InterPro"/>
</dbReference>
<dbReference type="RefSeq" id="WP_073203225.1">
    <property type="nucleotide sequence ID" value="NZ_FRCZ01000010.1"/>
</dbReference>
<comment type="subcellular location">
    <subcellularLocation>
        <location evidence="1">Cell membrane</location>
        <topology evidence="1">Multi-pass membrane protein</topology>
    </subcellularLocation>
</comment>
<evidence type="ECO:0000256" key="6">
    <source>
        <dbReference type="SAM" id="Phobius"/>
    </source>
</evidence>
<evidence type="ECO:0000256" key="2">
    <source>
        <dbReference type="ARBA" id="ARBA00022475"/>
    </source>
</evidence>
<feature type="transmembrane region" description="Helical" evidence="6">
    <location>
        <begin position="38"/>
        <end position="57"/>
    </location>
</feature>
<feature type="transmembrane region" description="Helical" evidence="6">
    <location>
        <begin position="91"/>
        <end position="113"/>
    </location>
</feature>
<gene>
    <name evidence="7" type="ORF">SAMN05216179_3631</name>
</gene>
<proteinExistence type="predicted"/>
<evidence type="ECO:0000256" key="3">
    <source>
        <dbReference type="ARBA" id="ARBA00022692"/>
    </source>
</evidence>
<feature type="transmembrane region" description="Helical" evidence="6">
    <location>
        <begin position="232"/>
        <end position="258"/>
    </location>
</feature>
<keyword evidence="3 6" id="KW-0812">Transmembrane</keyword>
<evidence type="ECO:0000313" key="8">
    <source>
        <dbReference type="Proteomes" id="UP000184184"/>
    </source>
</evidence>
<dbReference type="Proteomes" id="UP000184184">
    <property type="component" value="Unassembled WGS sequence"/>
</dbReference>
<keyword evidence="7" id="KW-0813">Transport</keyword>
<keyword evidence="5 6" id="KW-0472">Membrane</keyword>
<accession>A0A1M7QVQ5</accession>
<dbReference type="Pfam" id="PF02653">
    <property type="entry name" value="BPD_transp_2"/>
    <property type="match status" value="1"/>
</dbReference>
<reference evidence="7 8" key="1">
    <citation type="submission" date="2016-11" db="EMBL/GenBank/DDBJ databases">
        <authorList>
            <person name="Jaros S."/>
            <person name="Januszkiewicz K."/>
            <person name="Wedrychowicz H."/>
        </authorList>
    </citation>
    <scope>NUCLEOTIDE SEQUENCE [LARGE SCALE GENOMIC DNA]</scope>
    <source>
        <strain evidence="7 8">CGMCC 1.10681</strain>
    </source>
</reference>
<keyword evidence="7" id="KW-0762">Sugar transport</keyword>
<organism evidence="7 8">
    <name type="scientific">Gracilibacillus kekensis</name>
    <dbReference type="NCBI Taxonomy" id="1027249"/>
    <lineage>
        <taxon>Bacteria</taxon>
        <taxon>Bacillati</taxon>
        <taxon>Bacillota</taxon>
        <taxon>Bacilli</taxon>
        <taxon>Bacillales</taxon>
        <taxon>Bacillaceae</taxon>
        <taxon>Gracilibacillus</taxon>
    </lineage>
</organism>
<evidence type="ECO:0000256" key="4">
    <source>
        <dbReference type="ARBA" id="ARBA00022989"/>
    </source>
</evidence>
<feature type="transmembrane region" description="Helical" evidence="6">
    <location>
        <begin position="63"/>
        <end position="84"/>
    </location>
</feature>
<feature type="transmembrane region" description="Helical" evidence="6">
    <location>
        <begin position="195"/>
        <end position="212"/>
    </location>
</feature>
<keyword evidence="4 6" id="KW-1133">Transmembrane helix</keyword>
<dbReference type="GO" id="GO:0005886">
    <property type="term" value="C:plasma membrane"/>
    <property type="evidence" value="ECO:0007669"/>
    <property type="project" value="UniProtKB-SubCell"/>
</dbReference>
<dbReference type="InterPro" id="IPR001851">
    <property type="entry name" value="ABC_transp_permease"/>
</dbReference>
<evidence type="ECO:0000256" key="5">
    <source>
        <dbReference type="ARBA" id="ARBA00023136"/>
    </source>
</evidence>
<keyword evidence="8" id="KW-1185">Reference proteome</keyword>
<dbReference type="CDD" id="cd06580">
    <property type="entry name" value="TM_PBP1_transp_TpRbsC_like"/>
    <property type="match status" value="1"/>
</dbReference>
<protein>
    <submittedName>
        <fullName evidence="7">Simple sugar transport system permease protein</fullName>
    </submittedName>
</protein>
<feature type="transmembrane region" description="Helical" evidence="6">
    <location>
        <begin position="270"/>
        <end position="290"/>
    </location>
</feature>
<dbReference type="STRING" id="1027249.SAMN05216179_3631"/>
<name>A0A1M7QVQ5_9BACI</name>
<evidence type="ECO:0000256" key="1">
    <source>
        <dbReference type="ARBA" id="ARBA00004651"/>
    </source>
</evidence>
<keyword evidence="2" id="KW-1003">Cell membrane</keyword>
<dbReference type="AlphaFoldDB" id="A0A1M7QVQ5"/>
<feature type="transmembrane region" description="Helical" evidence="6">
    <location>
        <begin position="150"/>
        <end position="166"/>
    </location>
</feature>
<evidence type="ECO:0000313" key="7">
    <source>
        <dbReference type="EMBL" id="SHN35705.1"/>
    </source>
</evidence>